<name>A0A7V7FX61_9GAMM</name>
<protein>
    <submittedName>
        <fullName evidence="3">Tripartite tricarboxylate transporter TctB family protein</fullName>
    </submittedName>
</protein>
<keyword evidence="1" id="KW-0472">Membrane</keyword>
<gene>
    <name evidence="3" type="ORF">F0A17_18335</name>
</gene>
<evidence type="ECO:0000313" key="3">
    <source>
        <dbReference type="EMBL" id="KAA0010419.1"/>
    </source>
</evidence>
<accession>A0A7V7FX61</accession>
<feature type="domain" description="DUF1468" evidence="2">
    <location>
        <begin position="19"/>
        <end position="150"/>
    </location>
</feature>
<feature type="transmembrane region" description="Helical" evidence="1">
    <location>
        <begin position="127"/>
        <end position="147"/>
    </location>
</feature>
<feature type="transmembrane region" description="Helical" evidence="1">
    <location>
        <begin position="80"/>
        <end position="98"/>
    </location>
</feature>
<feature type="transmembrane region" description="Helical" evidence="1">
    <location>
        <begin position="15"/>
        <end position="35"/>
    </location>
</feature>
<dbReference type="RefSeq" id="WP_149329801.1">
    <property type="nucleotide sequence ID" value="NZ_VTPY01000007.1"/>
</dbReference>
<feature type="transmembrane region" description="Helical" evidence="1">
    <location>
        <begin position="50"/>
        <end position="68"/>
    </location>
</feature>
<sequence>MSEPGLNPDQVSGAVADRIAGVVLLLMAVGAWWYSHAFPAGFGQVVGPGAFPRLVSVPMGLFAAYLVIRPGVNQRWPQRAALLRQGAALLLLGIYAGFLKPLGFLPASLICVVLLIRLFGATWRASLACGALLTVSLYLLFEFALGMPLPNMPGLDW</sequence>
<organism evidence="3 4">
    <name type="scientific">Billgrantia pellis</name>
    <dbReference type="NCBI Taxonomy" id="2606936"/>
    <lineage>
        <taxon>Bacteria</taxon>
        <taxon>Pseudomonadati</taxon>
        <taxon>Pseudomonadota</taxon>
        <taxon>Gammaproteobacteria</taxon>
        <taxon>Oceanospirillales</taxon>
        <taxon>Halomonadaceae</taxon>
        <taxon>Billgrantia</taxon>
    </lineage>
</organism>
<dbReference type="InterPro" id="IPR009936">
    <property type="entry name" value="DUF1468"/>
</dbReference>
<evidence type="ECO:0000259" key="2">
    <source>
        <dbReference type="Pfam" id="PF07331"/>
    </source>
</evidence>
<dbReference type="Pfam" id="PF07331">
    <property type="entry name" value="TctB"/>
    <property type="match status" value="1"/>
</dbReference>
<comment type="caution">
    <text evidence="3">The sequence shown here is derived from an EMBL/GenBank/DDBJ whole genome shotgun (WGS) entry which is preliminary data.</text>
</comment>
<keyword evidence="1" id="KW-1133">Transmembrane helix</keyword>
<evidence type="ECO:0000256" key="1">
    <source>
        <dbReference type="SAM" id="Phobius"/>
    </source>
</evidence>
<keyword evidence="1" id="KW-0812">Transmembrane</keyword>
<feature type="transmembrane region" description="Helical" evidence="1">
    <location>
        <begin position="104"/>
        <end position="120"/>
    </location>
</feature>
<evidence type="ECO:0000313" key="4">
    <source>
        <dbReference type="Proteomes" id="UP000486760"/>
    </source>
</evidence>
<dbReference type="EMBL" id="VTPY01000007">
    <property type="protein sequence ID" value="KAA0010419.1"/>
    <property type="molecule type" value="Genomic_DNA"/>
</dbReference>
<reference evidence="3 4" key="1">
    <citation type="submission" date="2019-08" db="EMBL/GenBank/DDBJ databases">
        <title>Bioinformatics analysis of the strain L3 and L5.</title>
        <authorList>
            <person name="Li X."/>
        </authorList>
    </citation>
    <scope>NUCLEOTIDE SEQUENCE [LARGE SCALE GENOMIC DNA]</scope>
    <source>
        <strain evidence="3 4">L5</strain>
    </source>
</reference>
<dbReference type="AlphaFoldDB" id="A0A7V7FX61"/>
<dbReference type="Proteomes" id="UP000486760">
    <property type="component" value="Unassembled WGS sequence"/>
</dbReference>
<keyword evidence="4" id="KW-1185">Reference proteome</keyword>
<proteinExistence type="predicted"/>